<dbReference type="AlphaFoldDB" id="T1JPK0"/>
<evidence type="ECO:0000313" key="12">
    <source>
        <dbReference type="Proteomes" id="UP000014500"/>
    </source>
</evidence>
<reference evidence="11" key="2">
    <citation type="submission" date="2015-02" db="UniProtKB">
        <authorList>
            <consortium name="EnsemblMetazoa"/>
        </authorList>
    </citation>
    <scope>IDENTIFICATION</scope>
</reference>
<feature type="transmembrane region" description="Helical" evidence="9">
    <location>
        <begin position="181"/>
        <end position="199"/>
    </location>
</feature>
<dbReference type="eggNOG" id="KOG1052">
    <property type="taxonomic scope" value="Eukaryota"/>
</dbReference>
<keyword evidence="8" id="KW-0325">Glycoprotein</keyword>
<name>T1JPK0_STRMM</name>
<evidence type="ECO:0000256" key="2">
    <source>
        <dbReference type="ARBA" id="ARBA00008685"/>
    </source>
</evidence>
<keyword evidence="4 9" id="KW-0812">Transmembrane</keyword>
<dbReference type="GO" id="GO:0005886">
    <property type="term" value="C:plasma membrane"/>
    <property type="evidence" value="ECO:0007669"/>
    <property type="project" value="UniProtKB-SubCell"/>
</dbReference>
<comment type="similarity">
    <text evidence="2">Belongs to the glutamate-gated ion channel (TC 1.A.10.1) family.</text>
</comment>
<dbReference type="HOGENOM" id="CLU_037166_0_0_1"/>
<dbReference type="InterPro" id="IPR052192">
    <property type="entry name" value="Insect_Ionotropic_Sensory_Rcpt"/>
</dbReference>
<reference evidence="12" key="1">
    <citation type="submission" date="2011-05" db="EMBL/GenBank/DDBJ databases">
        <authorList>
            <person name="Richards S.R."/>
            <person name="Qu J."/>
            <person name="Jiang H."/>
            <person name="Jhangiani S.N."/>
            <person name="Agravi P."/>
            <person name="Goodspeed R."/>
            <person name="Gross S."/>
            <person name="Mandapat C."/>
            <person name="Jackson L."/>
            <person name="Mathew T."/>
            <person name="Pu L."/>
            <person name="Thornton R."/>
            <person name="Saada N."/>
            <person name="Wilczek-Boney K.B."/>
            <person name="Lee S."/>
            <person name="Kovar C."/>
            <person name="Wu Y."/>
            <person name="Scherer S.E."/>
            <person name="Worley K.C."/>
            <person name="Muzny D.M."/>
            <person name="Gibbs R."/>
        </authorList>
    </citation>
    <scope>NUCLEOTIDE SEQUENCE</scope>
    <source>
        <strain evidence="12">Brora</strain>
    </source>
</reference>
<keyword evidence="3" id="KW-1003">Cell membrane</keyword>
<evidence type="ECO:0000256" key="1">
    <source>
        <dbReference type="ARBA" id="ARBA00004651"/>
    </source>
</evidence>
<evidence type="ECO:0000259" key="10">
    <source>
        <dbReference type="Pfam" id="PF00060"/>
    </source>
</evidence>
<evidence type="ECO:0000256" key="5">
    <source>
        <dbReference type="ARBA" id="ARBA00022989"/>
    </source>
</evidence>
<feature type="transmembrane region" description="Helical" evidence="9">
    <location>
        <begin position="151"/>
        <end position="169"/>
    </location>
</feature>
<organism evidence="11 12">
    <name type="scientific">Strigamia maritima</name>
    <name type="common">European centipede</name>
    <name type="synonym">Geophilus maritimus</name>
    <dbReference type="NCBI Taxonomy" id="126957"/>
    <lineage>
        <taxon>Eukaryota</taxon>
        <taxon>Metazoa</taxon>
        <taxon>Ecdysozoa</taxon>
        <taxon>Arthropoda</taxon>
        <taxon>Myriapoda</taxon>
        <taxon>Chilopoda</taxon>
        <taxon>Pleurostigmophora</taxon>
        <taxon>Geophilomorpha</taxon>
        <taxon>Linotaeniidae</taxon>
        <taxon>Strigamia</taxon>
    </lineage>
</organism>
<evidence type="ECO:0000256" key="4">
    <source>
        <dbReference type="ARBA" id="ARBA00022692"/>
    </source>
</evidence>
<evidence type="ECO:0000256" key="6">
    <source>
        <dbReference type="ARBA" id="ARBA00023136"/>
    </source>
</evidence>
<feature type="transmembrane region" description="Helical" evidence="9">
    <location>
        <begin position="383"/>
        <end position="403"/>
    </location>
</feature>
<evidence type="ECO:0000256" key="7">
    <source>
        <dbReference type="ARBA" id="ARBA00023170"/>
    </source>
</evidence>
<dbReference type="Proteomes" id="UP000014500">
    <property type="component" value="Unassembled WGS sequence"/>
</dbReference>
<feature type="domain" description="Ionotropic glutamate receptor C-terminal" evidence="10">
    <location>
        <begin position="149"/>
        <end position="367"/>
    </location>
</feature>
<dbReference type="Gene3D" id="1.10.287.70">
    <property type="match status" value="1"/>
</dbReference>
<keyword evidence="12" id="KW-1185">Reference proteome</keyword>
<dbReference type="SUPFAM" id="SSF53850">
    <property type="entry name" value="Periplasmic binding protein-like II"/>
    <property type="match status" value="1"/>
</dbReference>
<dbReference type="PhylomeDB" id="T1JPK0"/>
<comment type="subcellular location">
    <subcellularLocation>
        <location evidence="1">Cell membrane</location>
        <topology evidence="1">Multi-pass membrane protein</topology>
    </subcellularLocation>
</comment>
<dbReference type="PANTHER" id="PTHR42643:SF24">
    <property type="entry name" value="IONOTROPIC RECEPTOR 60A"/>
    <property type="match status" value="1"/>
</dbReference>
<keyword evidence="6 9" id="KW-0472">Membrane</keyword>
<proteinExistence type="inferred from homology"/>
<evidence type="ECO:0000256" key="8">
    <source>
        <dbReference type="ARBA" id="ARBA00023180"/>
    </source>
</evidence>
<evidence type="ECO:0000313" key="11">
    <source>
        <dbReference type="EnsemblMetazoa" id="SMAR015777-PA"/>
    </source>
</evidence>
<evidence type="ECO:0000256" key="3">
    <source>
        <dbReference type="ARBA" id="ARBA00022475"/>
    </source>
</evidence>
<dbReference type="GO" id="GO:0015276">
    <property type="term" value="F:ligand-gated monoatomic ion channel activity"/>
    <property type="evidence" value="ECO:0007669"/>
    <property type="project" value="InterPro"/>
</dbReference>
<keyword evidence="5 9" id="KW-1133">Transmembrane helix</keyword>
<dbReference type="EnsemblMetazoa" id="SMAR015777-RA">
    <property type="protein sequence ID" value="SMAR015777-PA"/>
    <property type="gene ID" value="SMAR015777"/>
</dbReference>
<dbReference type="EMBL" id="JH431613">
    <property type="status" value="NOT_ANNOTATED_CDS"/>
    <property type="molecule type" value="Genomic_DNA"/>
</dbReference>
<dbReference type="PANTHER" id="PTHR42643">
    <property type="entry name" value="IONOTROPIC RECEPTOR 20A-RELATED"/>
    <property type="match status" value="1"/>
</dbReference>
<feature type="transmembrane region" description="Helical" evidence="9">
    <location>
        <begin position="211"/>
        <end position="231"/>
    </location>
</feature>
<keyword evidence="7" id="KW-0675">Receptor</keyword>
<dbReference type="InterPro" id="IPR001320">
    <property type="entry name" value="Iontro_rcpt_C"/>
</dbReference>
<accession>T1JPK0</accession>
<dbReference type="GO" id="GO:0050906">
    <property type="term" value="P:detection of stimulus involved in sensory perception"/>
    <property type="evidence" value="ECO:0007669"/>
    <property type="project" value="UniProtKB-ARBA"/>
</dbReference>
<dbReference type="Gene3D" id="3.40.190.10">
    <property type="entry name" value="Periplasmic binding protein-like II"/>
    <property type="match status" value="3"/>
</dbReference>
<dbReference type="Pfam" id="PF00060">
    <property type="entry name" value="Lig_chan"/>
    <property type="match status" value="1"/>
</dbReference>
<evidence type="ECO:0000256" key="9">
    <source>
        <dbReference type="SAM" id="Phobius"/>
    </source>
</evidence>
<dbReference type="STRING" id="126957.T1JPK0"/>
<protein>
    <recommendedName>
        <fullName evidence="10">Ionotropic glutamate receptor C-terminal domain-containing protein</fullName>
    </recommendedName>
</protein>
<sequence>MEFHYVGYKWLRIDDGKIEENRSYLQLTCDNQSYPPSILLSYVNNSWTVGGYFGEVFSIFNGTFNISFEIIPCKDGQFGAFINGSWTGTIGDLTLGDVSDIAPSAAVTRQKSDYVKFSSHFYTKQLDIIYRKSDQHEWNYSFYLQPFNMEMWFSILAINLIFIFVKVFLDYVSRKKVFGSCILNLINELLLCWPIFLQGNLNNFSLKSMKLLFGIYIIFSMLLLISYNSMLTSLFSTTKLKIPFSSLDDMFENTGILPVILKGAMAEDIFLKPPYENKTVFRVSTLVEGIDQAYSGKFAFIHVFRDLQHLMDRNCSLDALPYYIFRLDIALAYSKQFDYTDYFNSKILLLKQYGILSVQFKRIFPGVTFCSENSFNPISFGQIIGLFIFIIIAILISLIFGIIEIISEKCFTTFT</sequence>